<protein>
    <recommendedName>
        <fullName evidence="6">Glucokinase</fullName>
    </recommendedName>
</protein>
<accession>A0A1Y1RXM2</accession>
<evidence type="ECO:0000313" key="4">
    <source>
        <dbReference type="EMBL" id="ORC35120.1"/>
    </source>
</evidence>
<comment type="caution">
    <text evidence="4">The sequence shown here is derived from an EMBL/GenBank/DDBJ whole genome shotgun (WGS) entry which is preliminary data.</text>
</comment>
<evidence type="ECO:0008006" key="6">
    <source>
        <dbReference type="Google" id="ProtNLM"/>
    </source>
</evidence>
<dbReference type="EMBL" id="MWQY01000010">
    <property type="protein sequence ID" value="ORC35120.1"/>
    <property type="molecule type" value="Genomic_DNA"/>
</dbReference>
<dbReference type="Gene3D" id="3.30.420.40">
    <property type="match status" value="1"/>
</dbReference>
<sequence length="579" mass="63831">MVHLVLEEKPPVGSGLRQDLPDYIDLAPFPGADDPLQGPVDVLVYQDFPDKGRLLGGKDVTVFRFRPLFRGFSQSIKDMVEGDPELLVLREELPPGPVEELVKLIGGVSQFGLQAIEILLLRKLNPLADAVLQDHIVPSPADKGPVDIIESAVGDAYEVRIILCMEFMIRNPGAYETLGKGVTENTVKIDKSQGTAFSLQILHGRIIRREARAYQHPHAAILITESRSSYKMSVELHSRDEIILAGDIGGTNSNLAAVLRRGDSFSIVRKLTRESKKVIDFVELVREVVAEFELPAKPRYCCISAAGIVENNRCQPTNLSWVIDGDRLQQELGIPTVIINDFMALSYSLPLLDLKNPEEVLPLPHPDGSFPEPRGGSYAIIGAGTGLGVGVLSRIGSRYVAFPSEGGHTDFPAFDRETQKLGNFLKTRYDSWPGTECVLSGQGIANIYAYVRDSMAGPGDDIIQEIDSLPESQRPALISRHGRTNPVCSRVMELFTRIYGKFAGNAALNFLPEAGLFLAGGIAQKNIEYLLHEQRFMRYFESNYNLKMRALQQRVPVFLIKEYSVSLLGAAHAATLLVD</sequence>
<dbReference type="GO" id="GO:0005524">
    <property type="term" value="F:ATP binding"/>
    <property type="evidence" value="ECO:0007669"/>
    <property type="project" value="InterPro"/>
</dbReference>
<dbReference type="InterPro" id="IPR003836">
    <property type="entry name" value="Glucokinase"/>
</dbReference>
<dbReference type="GO" id="GO:0006096">
    <property type="term" value="P:glycolytic process"/>
    <property type="evidence" value="ECO:0007669"/>
    <property type="project" value="InterPro"/>
</dbReference>
<dbReference type="STRING" id="1963862.B4O97_10325"/>
<keyword evidence="5" id="KW-1185">Reference proteome</keyword>
<proteinExistence type="inferred from homology"/>
<keyword evidence="2" id="KW-0418">Kinase</keyword>
<dbReference type="CDD" id="cd24008">
    <property type="entry name" value="ASKHA_NBD_GLK"/>
    <property type="match status" value="1"/>
</dbReference>
<comment type="similarity">
    <text evidence="3">Belongs to the bacterial glucokinase family.</text>
</comment>
<evidence type="ECO:0000256" key="2">
    <source>
        <dbReference type="ARBA" id="ARBA00022777"/>
    </source>
</evidence>
<dbReference type="PANTHER" id="PTHR47363">
    <property type="entry name" value="GLUCOKINASE"/>
    <property type="match status" value="1"/>
</dbReference>
<evidence type="ECO:0000313" key="5">
    <source>
        <dbReference type="Proteomes" id="UP000192343"/>
    </source>
</evidence>
<gene>
    <name evidence="4" type="ORF">B4O97_10325</name>
</gene>
<dbReference type="InterPro" id="IPR043129">
    <property type="entry name" value="ATPase_NBD"/>
</dbReference>
<dbReference type="Gene3D" id="3.40.367.20">
    <property type="match status" value="1"/>
</dbReference>
<name>A0A1Y1RXM2_9SPIO</name>
<evidence type="ECO:0000256" key="1">
    <source>
        <dbReference type="ARBA" id="ARBA00022679"/>
    </source>
</evidence>
<dbReference type="GO" id="GO:0005536">
    <property type="term" value="F:D-glucose binding"/>
    <property type="evidence" value="ECO:0007669"/>
    <property type="project" value="InterPro"/>
</dbReference>
<reference evidence="4 5" key="1">
    <citation type="submission" date="2017-03" db="EMBL/GenBank/DDBJ databases">
        <title>Draft Genome sequence of Marispirochaeta sp. strain JC444.</title>
        <authorList>
            <person name="Shivani Y."/>
            <person name="Subhash Y."/>
            <person name="Sasikala C."/>
            <person name="Ramana C."/>
        </authorList>
    </citation>
    <scope>NUCLEOTIDE SEQUENCE [LARGE SCALE GENOMIC DNA]</scope>
    <source>
        <strain evidence="4 5">JC444</strain>
    </source>
</reference>
<dbReference type="Pfam" id="PF02685">
    <property type="entry name" value="Glucokinase"/>
    <property type="match status" value="1"/>
</dbReference>
<dbReference type="AlphaFoldDB" id="A0A1Y1RXM2"/>
<evidence type="ECO:0000256" key="3">
    <source>
        <dbReference type="RuleBase" id="RU004046"/>
    </source>
</evidence>
<dbReference type="Proteomes" id="UP000192343">
    <property type="component" value="Unassembled WGS sequence"/>
</dbReference>
<organism evidence="4 5">
    <name type="scientific">Marispirochaeta aestuarii</name>
    <dbReference type="NCBI Taxonomy" id="1963862"/>
    <lineage>
        <taxon>Bacteria</taxon>
        <taxon>Pseudomonadati</taxon>
        <taxon>Spirochaetota</taxon>
        <taxon>Spirochaetia</taxon>
        <taxon>Spirochaetales</taxon>
        <taxon>Spirochaetaceae</taxon>
        <taxon>Marispirochaeta</taxon>
    </lineage>
</organism>
<dbReference type="GO" id="GO:0004340">
    <property type="term" value="F:glucokinase activity"/>
    <property type="evidence" value="ECO:0007669"/>
    <property type="project" value="InterPro"/>
</dbReference>
<keyword evidence="1" id="KW-0808">Transferase</keyword>
<dbReference type="PANTHER" id="PTHR47363:SF1">
    <property type="entry name" value="GLUCOKINASE"/>
    <property type="match status" value="1"/>
</dbReference>
<dbReference type="SUPFAM" id="SSF53067">
    <property type="entry name" value="Actin-like ATPase domain"/>
    <property type="match status" value="1"/>
</dbReference>